<feature type="domain" description="Helicase ATP-binding" evidence="3">
    <location>
        <begin position="56"/>
        <end position="248"/>
    </location>
</feature>
<dbReference type="GO" id="GO:0006289">
    <property type="term" value="P:nucleotide-excision repair"/>
    <property type="evidence" value="ECO:0007669"/>
    <property type="project" value="TreeGrafter"/>
</dbReference>
<dbReference type="SUPFAM" id="SSF52540">
    <property type="entry name" value="P-loop containing nucleoside triphosphate hydrolases"/>
    <property type="match status" value="1"/>
</dbReference>
<keyword evidence="6" id="KW-1185">Reference proteome</keyword>
<reference evidence="5 6" key="1">
    <citation type="submission" date="2018-10" db="EMBL/GenBank/DDBJ databases">
        <title>Tessaracoccus antarcticuss sp. nov., isolated from sediment.</title>
        <authorList>
            <person name="Zhou L.Y."/>
            <person name="Du Z.J."/>
        </authorList>
    </citation>
    <scope>NUCLEOTIDE SEQUENCE [LARGE SCALE GENOMIC DNA]</scope>
    <source>
        <strain evidence="5 6">JDX10</strain>
    </source>
</reference>
<dbReference type="SMART" id="SM00487">
    <property type="entry name" value="DEXDc"/>
    <property type="match status" value="1"/>
</dbReference>
<keyword evidence="2" id="KW-0067">ATP-binding</keyword>
<evidence type="ECO:0000256" key="1">
    <source>
        <dbReference type="ARBA" id="ARBA00022741"/>
    </source>
</evidence>
<keyword evidence="5" id="KW-0378">Hydrolase</keyword>
<protein>
    <submittedName>
        <fullName evidence="5">DEAD/DEAH box helicase</fullName>
    </submittedName>
</protein>
<dbReference type="AlphaFoldDB" id="A0A3M0GBF4"/>
<dbReference type="InterPro" id="IPR011545">
    <property type="entry name" value="DEAD/DEAH_box_helicase_dom"/>
</dbReference>
<dbReference type="NCBIfam" id="TIGR03817">
    <property type="entry name" value="DECH_helic"/>
    <property type="match status" value="1"/>
</dbReference>
<dbReference type="Pfam" id="PF09369">
    <property type="entry name" value="MZB"/>
    <property type="match status" value="1"/>
</dbReference>
<dbReference type="InterPro" id="IPR014001">
    <property type="entry name" value="Helicase_ATP-bd"/>
</dbReference>
<dbReference type="SMART" id="SM00490">
    <property type="entry name" value="HELICc"/>
    <property type="match status" value="1"/>
</dbReference>
<evidence type="ECO:0000259" key="4">
    <source>
        <dbReference type="PROSITE" id="PS51194"/>
    </source>
</evidence>
<dbReference type="InterPro" id="IPR018973">
    <property type="entry name" value="MZB"/>
</dbReference>
<dbReference type="EMBL" id="REFW01000001">
    <property type="protein sequence ID" value="RMB62361.1"/>
    <property type="molecule type" value="Genomic_DNA"/>
</dbReference>
<comment type="caution">
    <text evidence="5">The sequence shown here is derived from an EMBL/GenBank/DDBJ whole genome shotgun (WGS) entry which is preliminary data.</text>
</comment>
<keyword evidence="5" id="KW-0347">Helicase</keyword>
<dbReference type="GO" id="GO:0036297">
    <property type="term" value="P:interstrand cross-link repair"/>
    <property type="evidence" value="ECO:0007669"/>
    <property type="project" value="TreeGrafter"/>
</dbReference>
<dbReference type="PANTHER" id="PTHR47957">
    <property type="entry name" value="ATP-DEPENDENT HELICASE HRQ1"/>
    <property type="match status" value="1"/>
</dbReference>
<dbReference type="InterPro" id="IPR022307">
    <property type="entry name" value="Helicase_put_actinobac"/>
</dbReference>
<dbReference type="Gene3D" id="3.40.50.300">
    <property type="entry name" value="P-loop containing nucleotide triphosphate hydrolases"/>
    <property type="match status" value="2"/>
</dbReference>
<name>A0A3M0GBF4_9ACTN</name>
<dbReference type="InterPro" id="IPR001650">
    <property type="entry name" value="Helicase_C-like"/>
</dbReference>
<dbReference type="InterPro" id="IPR055227">
    <property type="entry name" value="HRQ1_WHD"/>
</dbReference>
<dbReference type="GO" id="GO:0005524">
    <property type="term" value="F:ATP binding"/>
    <property type="evidence" value="ECO:0007669"/>
    <property type="project" value="UniProtKB-KW"/>
</dbReference>
<dbReference type="Pfam" id="PF00271">
    <property type="entry name" value="Helicase_C"/>
    <property type="match status" value="1"/>
</dbReference>
<accession>A0A3M0GBF4</accession>
<keyword evidence="1" id="KW-0547">Nucleotide-binding</keyword>
<dbReference type="Pfam" id="PF22982">
    <property type="entry name" value="WHD_HRQ1"/>
    <property type="match status" value="1"/>
</dbReference>
<feature type="domain" description="Helicase C-terminal" evidence="4">
    <location>
        <begin position="273"/>
        <end position="424"/>
    </location>
</feature>
<dbReference type="GO" id="GO:0043138">
    <property type="term" value="F:3'-5' DNA helicase activity"/>
    <property type="evidence" value="ECO:0007669"/>
    <property type="project" value="TreeGrafter"/>
</dbReference>
<evidence type="ECO:0000259" key="3">
    <source>
        <dbReference type="PROSITE" id="PS51192"/>
    </source>
</evidence>
<evidence type="ECO:0000313" key="5">
    <source>
        <dbReference type="EMBL" id="RMB62361.1"/>
    </source>
</evidence>
<gene>
    <name evidence="5" type="ORF">EAX62_00545</name>
</gene>
<dbReference type="CDD" id="cd18797">
    <property type="entry name" value="SF2_C_Hrq"/>
    <property type="match status" value="1"/>
</dbReference>
<dbReference type="GO" id="GO:0003676">
    <property type="term" value="F:nucleic acid binding"/>
    <property type="evidence" value="ECO:0007669"/>
    <property type="project" value="InterPro"/>
</dbReference>
<evidence type="ECO:0000313" key="6">
    <source>
        <dbReference type="Proteomes" id="UP000275256"/>
    </source>
</evidence>
<organism evidence="5 6">
    <name type="scientific">Tessaracoccus antarcticus</name>
    <dbReference type="NCBI Taxonomy" id="2479848"/>
    <lineage>
        <taxon>Bacteria</taxon>
        <taxon>Bacillati</taxon>
        <taxon>Actinomycetota</taxon>
        <taxon>Actinomycetes</taxon>
        <taxon>Propionibacteriales</taxon>
        <taxon>Propionibacteriaceae</taxon>
        <taxon>Tessaracoccus</taxon>
    </lineage>
</organism>
<sequence>MDWDWVLESDEVVASRRREACDGVPAGWPHWLPAECVGSLQAAGIEQPWQHQVDFAELAHAGRHVAISTPTGSGKSLAYLMPVLAATMSEAALPSGTAARPRFTRARPTALYIAPTKALAHDQLRAATALAPRTWRVGALDGDSDVAERRFAREHASLVVTNPDMLHFSVLPNHQRWSSFLAGLRYIVIDEAHRYNGMFGAHVAAVVRRLRRVAGLYGAAPTMLLSSATAPNAAAFGGALVGEEVVDVVDVSTAPVGPRTVALWQPETSLRHDTSRLLAGLSDDGAQTLAFVASRAGAELVSVGAQELSSDPARIASYRGGYLAMERRALEAALQTGELGGLATTNALELGIDVSGIAAVLVSGYPGRLSAFWQQAGRAGRTGQEALVVMLARENPLDVYLLEHPELIFDAPVEHLVLHPSNPHVLGPHLAAAAQEHPLSPEDVRWFGPTTVDLAEALARQKVLRDRGNRWFWTRADRAVDHIDLRAAGPKPVEIIEQETGRVVGVIDRDAADRTVHPGAVYLHQGQTWLVTSLDQDDGHAFVSATAEPYYTQPQSRFEIDSLSVTRRRVVSGMDLTLGKVRLTSQVTGYLRRDEVTHEVLDASPIDLPAHRMLTDAVWWSVPARLERDLGWAPLEMGAAAHAIEHTAIGLLPAFAPCDRWDIGGVSTPLHPETGLATIFVHDGLPGGAGFAAHAFDVAERWLSATLERLEGCECVSGCPACIVSPKCGNANQVLDKDRAAQLLRALLQDG</sequence>
<dbReference type="RefSeq" id="WP_121900912.1">
    <property type="nucleotide sequence ID" value="NZ_REFW01000001.1"/>
</dbReference>
<dbReference type="PANTHER" id="PTHR47957:SF3">
    <property type="entry name" value="ATP-DEPENDENT HELICASE HRQ1"/>
    <property type="match status" value="1"/>
</dbReference>
<dbReference type="CDD" id="cd17923">
    <property type="entry name" value="DEXHc_Hrq1-like"/>
    <property type="match status" value="1"/>
</dbReference>
<dbReference type="Proteomes" id="UP000275256">
    <property type="component" value="Unassembled WGS sequence"/>
</dbReference>
<dbReference type="InterPro" id="IPR027417">
    <property type="entry name" value="P-loop_NTPase"/>
</dbReference>
<dbReference type="PROSITE" id="PS51192">
    <property type="entry name" value="HELICASE_ATP_BIND_1"/>
    <property type="match status" value="1"/>
</dbReference>
<proteinExistence type="predicted"/>
<dbReference type="PROSITE" id="PS51194">
    <property type="entry name" value="HELICASE_CTER"/>
    <property type="match status" value="1"/>
</dbReference>
<dbReference type="Pfam" id="PF00270">
    <property type="entry name" value="DEAD"/>
    <property type="match status" value="1"/>
</dbReference>
<evidence type="ECO:0000256" key="2">
    <source>
        <dbReference type="ARBA" id="ARBA00022840"/>
    </source>
</evidence>
<dbReference type="OrthoDB" id="143059at2"/>